<reference evidence="1" key="1">
    <citation type="submission" date="2025-08" db="UniProtKB">
        <authorList>
            <consortium name="Ensembl"/>
        </authorList>
    </citation>
    <scope>IDENTIFICATION</scope>
</reference>
<name>A0A8C0UJB6_CYACU</name>
<reference evidence="1" key="2">
    <citation type="submission" date="2025-09" db="UniProtKB">
        <authorList>
            <consortium name="Ensembl"/>
        </authorList>
    </citation>
    <scope>IDENTIFICATION</scope>
</reference>
<sequence length="79" mass="9267">IVSNWKNSQADKNKHSAFVPCRRQIYSNYLSLGKCEQKMPTSKVFSLHSFKIISNSLFLKMAYVRSLFQRCMVLVHRLL</sequence>
<dbReference type="AlphaFoldDB" id="A0A8C0UJB6"/>
<evidence type="ECO:0000313" key="2">
    <source>
        <dbReference type="Proteomes" id="UP000694410"/>
    </source>
</evidence>
<evidence type="ECO:0000313" key="1">
    <source>
        <dbReference type="Ensembl" id="ENSCCEP00000008198.1"/>
    </source>
</evidence>
<dbReference type="Ensembl" id="ENSCCET00000013082.1">
    <property type="protein sequence ID" value="ENSCCEP00000008198.1"/>
    <property type="gene ID" value="ENSCCEG00000008515.1"/>
</dbReference>
<proteinExistence type="predicted"/>
<protein>
    <submittedName>
        <fullName evidence="1">Uncharacterized protein</fullName>
    </submittedName>
</protein>
<keyword evidence="2" id="KW-1185">Reference proteome</keyword>
<dbReference type="Proteomes" id="UP000694410">
    <property type="component" value="Unplaced"/>
</dbReference>
<organism evidence="1 2">
    <name type="scientific">Cyanistes caeruleus</name>
    <name type="common">Eurasian blue tit</name>
    <name type="synonym">Parus caeruleus</name>
    <dbReference type="NCBI Taxonomy" id="156563"/>
    <lineage>
        <taxon>Eukaryota</taxon>
        <taxon>Metazoa</taxon>
        <taxon>Chordata</taxon>
        <taxon>Craniata</taxon>
        <taxon>Vertebrata</taxon>
        <taxon>Euteleostomi</taxon>
        <taxon>Archelosauria</taxon>
        <taxon>Archosauria</taxon>
        <taxon>Dinosauria</taxon>
        <taxon>Saurischia</taxon>
        <taxon>Theropoda</taxon>
        <taxon>Coelurosauria</taxon>
        <taxon>Aves</taxon>
        <taxon>Neognathae</taxon>
        <taxon>Neoaves</taxon>
        <taxon>Telluraves</taxon>
        <taxon>Australaves</taxon>
        <taxon>Passeriformes</taxon>
        <taxon>Paridae</taxon>
        <taxon>Cyanistes</taxon>
    </lineage>
</organism>
<accession>A0A8C0UJB6</accession>